<feature type="compositionally biased region" description="Basic and acidic residues" evidence="1">
    <location>
        <begin position="680"/>
        <end position="723"/>
    </location>
</feature>
<dbReference type="Proteomes" id="UP001328107">
    <property type="component" value="Unassembled WGS sequence"/>
</dbReference>
<reference evidence="4" key="1">
    <citation type="submission" date="2022-10" db="EMBL/GenBank/DDBJ databases">
        <title>Genome assembly of Pristionchus species.</title>
        <authorList>
            <person name="Yoshida K."/>
            <person name="Sommer R.J."/>
        </authorList>
    </citation>
    <scope>NUCLEOTIDE SEQUENCE [LARGE SCALE GENOMIC DNA]</scope>
    <source>
        <strain evidence="4">RS5460</strain>
    </source>
</reference>
<evidence type="ECO:0000313" key="3">
    <source>
        <dbReference type="EMBL" id="GMR56239.1"/>
    </source>
</evidence>
<feature type="compositionally biased region" description="Acidic residues" evidence="1">
    <location>
        <begin position="491"/>
        <end position="509"/>
    </location>
</feature>
<feature type="domain" description="S phase cyclin A-associated protein in the endoplasmic reticulum N-terminal" evidence="2">
    <location>
        <begin position="33"/>
        <end position="117"/>
    </location>
</feature>
<feature type="compositionally biased region" description="Basic and acidic residues" evidence="1">
    <location>
        <begin position="792"/>
        <end position="811"/>
    </location>
</feature>
<sequence length="1209" mass="137215">ETSPSKMPETLAREGSAPLSEKGRRAKRPNRRKRAKQWTFLIEKLKLAVDGLYEMCREEQNLNACKEALMYLQNSSRDFESLIASIHVELSWEEKEKPHAVAWEIRKSMSSPAPVVMKDASSIMNQITPLMFSEVVKAASDRKKVAATAAAPAASPTQQQSPEEKKPEGAEDADESSKDEWQVVLRGRRKKSLSSMTSGSRDDLDTVEHTVDSARPSNVYERLTSSTRRYPPTSGRGLISASSSSQNSNYMCPKSAMDLPQTKASMAKMAYSRQLLWQRSQSTLLEKMKARQARSRNADFNAAGGTGQQRVRMGGEGEGRRTGGGGGGGAKTKSPSDIASDTSRNLTSIRETQEDEKGEIIPLDPKPSSEKSDEKEGKQCPVSSPAPTTLRPVQQQPLQQQSQSEGGCRSIDEDCLSFPLSNPELLNLEMDREWREMTEEEESLAFEERSLNIEIEQEKSLSIDAELERQVAAEADALEREEEEQRARDEECQEEEEEAAVAEEVEEEEAPKMTPEELAVHYNRWRDELLADLASASWSEMVERDLAVSTTTHLREPGDAALRHERMMSPSRKREELSEEDLCRRHEEKQRRADELRERLKEEKAARLKTLLQKVEEVREKRAALIERKRALMENRLRTAKANRERNLEEIVRKAREDEMKVMEAQLIHTIEKDNMRMDQQMKEQRNENRRQEMKEERAKKLEEKAAKEAAVEERRKMNDTRSESSALSVCDETLAEEEQRVDTPVTIEEEAKEEEPVTADPPKENTELIVEVKEEQEKTVEQRKGKGRKKSKEEKKEMKREEERKEEGLEMEEYDWKTAIENWTMGKTVLSEDSTRSYRCTECKSEHRSEWDAVAHVMDGGHGKMDGTGTEEGGSRREILISALSSTIRVVVRKQEERKESVSTKGKKRKTKRGGEAARMKESAEALARAVGGGHGPSVDFWRDLLTSMEAPVLREEEIREVTIFGKRNASKKKAAEAVGGFIEEYGKGEEKGKSDVILTTVLDAALRAITTDRSIRGSRKREEKDAREIEESTWLLLRCLAKERKEAFERLISSSTRSLRLATVLLHRVDAVGRERMALKRNTVAGGALGPLMTTLQPMVFELLQRLADIGEKTRSILCLLSAPRRLSSLPIAHMMQPPNRHILLSTLIALTRNSQEALRDLKQHLSPWHIVQFLKSEIDRAKCICPLHSVLPTRESIVEAIEYYEA</sequence>
<name>A0AAN5D4G5_9BILA</name>
<accession>A0AAN5D4G5</accession>
<feature type="region of interest" description="Disordered" evidence="1">
    <location>
        <begin position="897"/>
        <end position="920"/>
    </location>
</feature>
<feature type="region of interest" description="Disordered" evidence="1">
    <location>
        <begin position="680"/>
        <end position="811"/>
    </location>
</feature>
<feature type="compositionally biased region" description="Low complexity" evidence="1">
    <location>
        <begin position="394"/>
        <end position="404"/>
    </location>
</feature>
<feature type="compositionally biased region" description="Acidic residues" evidence="1">
    <location>
        <begin position="748"/>
        <end position="758"/>
    </location>
</feature>
<feature type="compositionally biased region" description="Polar residues" evidence="1">
    <location>
        <begin position="333"/>
        <end position="350"/>
    </location>
</feature>
<feature type="region of interest" description="Disordered" evidence="1">
    <location>
        <begin position="287"/>
        <end position="419"/>
    </location>
</feature>
<evidence type="ECO:0000256" key="1">
    <source>
        <dbReference type="SAM" id="MobiDB-lite"/>
    </source>
</evidence>
<feature type="region of interest" description="Disordered" evidence="1">
    <location>
        <begin position="1"/>
        <end position="32"/>
    </location>
</feature>
<dbReference type="PANTHER" id="PTHR31434:SF2">
    <property type="entry name" value="S PHASE CYCLIN A-ASSOCIATED PROTEIN IN THE ENDOPLASMIC RETICULUM"/>
    <property type="match status" value="1"/>
</dbReference>
<feature type="compositionally biased region" description="Basic and acidic residues" evidence="1">
    <location>
        <begin position="200"/>
        <end position="212"/>
    </location>
</feature>
<dbReference type="Pfam" id="PF16501">
    <property type="entry name" value="SCAPER_N"/>
    <property type="match status" value="1"/>
</dbReference>
<comment type="caution">
    <text evidence="3">The sequence shown here is derived from an EMBL/GenBank/DDBJ whole genome shotgun (WGS) entry which is preliminary data.</text>
</comment>
<feature type="compositionally biased region" description="Basic and acidic residues" evidence="1">
    <location>
        <begin position="762"/>
        <end position="785"/>
    </location>
</feature>
<dbReference type="AlphaFoldDB" id="A0AAN5D4G5"/>
<keyword evidence="4" id="KW-1185">Reference proteome</keyword>
<feature type="non-terminal residue" evidence="3">
    <location>
        <position position="1"/>
    </location>
</feature>
<gene>
    <name evidence="3" type="ORF">PMAYCL1PPCAC_26434</name>
</gene>
<feature type="compositionally biased region" description="Basic and acidic residues" evidence="1">
    <location>
        <begin position="162"/>
        <end position="181"/>
    </location>
</feature>
<evidence type="ECO:0000259" key="2">
    <source>
        <dbReference type="Pfam" id="PF16501"/>
    </source>
</evidence>
<feature type="region of interest" description="Disordered" evidence="1">
    <location>
        <begin position="147"/>
        <end position="249"/>
    </location>
</feature>
<feature type="compositionally biased region" description="Low complexity" evidence="1">
    <location>
        <begin position="147"/>
        <end position="161"/>
    </location>
</feature>
<dbReference type="EMBL" id="BTRK01000005">
    <property type="protein sequence ID" value="GMR56239.1"/>
    <property type="molecule type" value="Genomic_DNA"/>
</dbReference>
<evidence type="ECO:0000313" key="4">
    <source>
        <dbReference type="Proteomes" id="UP001328107"/>
    </source>
</evidence>
<feature type="compositionally biased region" description="Polar residues" evidence="1">
    <location>
        <begin position="381"/>
        <end position="393"/>
    </location>
</feature>
<feature type="region of interest" description="Disordered" evidence="1">
    <location>
        <begin position="567"/>
        <end position="593"/>
    </location>
</feature>
<organism evidence="3 4">
    <name type="scientific">Pristionchus mayeri</name>
    <dbReference type="NCBI Taxonomy" id="1317129"/>
    <lineage>
        <taxon>Eukaryota</taxon>
        <taxon>Metazoa</taxon>
        <taxon>Ecdysozoa</taxon>
        <taxon>Nematoda</taxon>
        <taxon>Chromadorea</taxon>
        <taxon>Rhabditida</taxon>
        <taxon>Rhabditina</taxon>
        <taxon>Diplogasteromorpha</taxon>
        <taxon>Diplogasteroidea</taxon>
        <taxon>Neodiplogasteridae</taxon>
        <taxon>Pristionchus</taxon>
    </lineage>
</organism>
<feature type="region of interest" description="Disordered" evidence="1">
    <location>
        <begin position="472"/>
        <end position="516"/>
    </location>
</feature>
<dbReference type="InterPro" id="IPR032446">
    <property type="entry name" value="SCAPER_N"/>
</dbReference>
<protein>
    <recommendedName>
        <fullName evidence="2">S phase cyclin A-associated protein in the endoplasmic reticulum N-terminal domain-containing protein</fullName>
    </recommendedName>
</protein>
<dbReference type="PANTHER" id="PTHR31434">
    <property type="entry name" value="S PHASE CYCLIN A-ASSOCIATED PROTEIN IN THE ENDOPLASMIC RETICULUM"/>
    <property type="match status" value="1"/>
</dbReference>
<feature type="compositionally biased region" description="Basic and acidic residues" evidence="1">
    <location>
        <begin position="367"/>
        <end position="378"/>
    </location>
</feature>
<feature type="compositionally biased region" description="Low complexity" evidence="1">
    <location>
        <begin position="240"/>
        <end position="249"/>
    </location>
</feature>
<proteinExistence type="predicted"/>